<sequence length="624" mass="72887">MNQNPDNYQTDFNQNQLENYDDYYYYENFQGECGDVPNIQAPDVKLYAKGFSEFNNNYSDHSDYYEPVMPVEMYDGQYMRSSSVPTAKYFYETVPSHCYYKNQRITHVPKKIHSHQVYAGNNTDQDATWFQKNNIDYPNEYENNRYYFEKYEYDSRMYEKIQQSNMYSRDFQANAENEPHMQAAPRNNEKHPDLKAKFYDPVNKINGRVAPKKYPITVKTPKYVNKNAMPTNVKKRASVLCLPVITQADPALVKRKSKTNQTIKKHALNYYDQKETYSAHKMNSQGDVKMPLAAECFDQVFDNYESHLLSKDSNKNELTESTFKNFMDDENRFKIQELAKFMKPRVPNSVKMRQQRLLTPNMATSTSLKPKMKLSFDKLLNRLQKCETPENVDTLSGISSKRESGRKKNNISENKTIIDAKTLDSFNYEELSKKWAPTMREKSCQSLLENSRKEATNNSNNDNENKVVANPLKCKESFKQIKPMDDQCALDLHKSKSYIVDLIDRALSKELGTIPRDHKIHHNLTPNKAVATISRHQETNQKELCYELTAALTDSIISNVTAPEKSEIKTLVEKRSRDLQKASSDECYIKQLKHLRWGHIRHIQREARKLADLEEFLENFGETD</sequence>
<accession>A0ABD1F9H4</accession>
<keyword evidence="2" id="KW-1185">Reference proteome</keyword>
<name>A0ABD1F9H4_HYPHA</name>
<reference evidence="1 2" key="1">
    <citation type="submission" date="2024-05" db="EMBL/GenBank/DDBJ databases">
        <title>Genetic variation in Jamaican populations of the coffee berry borer (Hypothenemus hampei).</title>
        <authorList>
            <person name="Errbii M."/>
            <person name="Myrie A."/>
        </authorList>
    </citation>
    <scope>NUCLEOTIDE SEQUENCE [LARGE SCALE GENOMIC DNA]</scope>
    <source>
        <strain evidence="1">JA-Hopewell-2020-01-JO</strain>
        <tissue evidence="1">Whole body</tissue>
    </source>
</reference>
<protein>
    <submittedName>
        <fullName evidence="1">Uncharacterized protein</fullName>
    </submittedName>
</protein>
<dbReference type="EMBL" id="JBDJPC010000002">
    <property type="protein sequence ID" value="KAL1514255.1"/>
    <property type="molecule type" value="Genomic_DNA"/>
</dbReference>
<comment type="caution">
    <text evidence="1">The sequence shown here is derived from an EMBL/GenBank/DDBJ whole genome shotgun (WGS) entry which is preliminary data.</text>
</comment>
<evidence type="ECO:0000313" key="1">
    <source>
        <dbReference type="EMBL" id="KAL1514255.1"/>
    </source>
</evidence>
<dbReference type="Proteomes" id="UP001566132">
    <property type="component" value="Unassembled WGS sequence"/>
</dbReference>
<gene>
    <name evidence="1" type="ORF">ABEB36_003542</name>
</gene>
<dbReference type="AlphaFoldDB" id="A0ABD1F9H4"/>
<organism evidence="1 2">
    <name type="scientific">Hypothenemus hampei</name>
    <name type="common">Coffee berry borer</name>
    <dbReference type="NCBI Taxonomy" id="57062"/>
    <lineage>
        <taxon>Eukaryota</taxon>
        <taxon>Metazoa</taxon>
        <taxon>Ecdysozoa</taxon>
        <taxon>Arthropoda</taxon>
        <taxon>Hexapoda</taxon>
        <taxon>Insecta</taxon>
        <taxon>Pterygota</taxon>
        <taxon>Neoptera</taxon>
        <taxon>Endopterygota</taxon>
        <taxon>Coleoptera</taxon>
        <taxon>Polyphaga</taxon>
        <taxon>Cucujiformia</taxon>
        <taxon>Curculionidae</taxon>
        <taxon>Scolytinae</taxon>
        <taxon>Hypothenemus</taxon>
    </lineage>
</organism>
<proteinExistence type="predicted"/>
<evidence type="ECO:0000313" key="2">
    <source>
        <dbReference type="Proteomes" id="UP001566132"/>
    </source>
</evidence>